<protein>
    <recommendedName>
        <fullName evidence="3">SPRY domain-containing protein</fullName>
    </recommendedName>
</protein>
<keyword evidence="2" id="KW-1133">Transmembrane helix</keyword>
<dbReference type="Proteomes" id="UP001634393">
    <property type="component" value="Unassembled WGS sequence"/>
</dbReference>
<feature type="domain" description="SPRY" evidence="3">
    <location>
        <begin position="191"/>
        <end position="376"/>
    </location>
</feature>
<dbReference type="SMART" id="SM00449">
    <property type="entry name" value="SPRY"/>
    <property type="match status" value="1"/>
</dbReference>
<dbReference type="AlphaFoldDB" id="A0ABD3TTL1"/>
<evidence type="ECO:0000256" key="1">
    <source>
        <dbReference type="SAM" id="MobiDB-lite"/>
    </source>
</evidence>
<reference evidence="4 5" key="1">
    <citation type="submission" date="2024-12" db="EMBL/GenBank/DDBJ databases">
        <title>The unique morphological basis and parallel evolutionary history of personate flowers in Penstemon.</title>
        <authorList>
            <person name="Depatie T.H."/>
            <person name="Wessinger C.A."/>
        </authorList>
    </citation>
    <scope>NUCLEOTIDE SEQUENCE [LARGE SCALE GENOMIC DNA]</scope>
    <source>
        <strain evidence="4">WTNN_2</strain>
        <tissue evidence="4">Leaf</tissue>
    </source>
</reference>
<comment type="caution">
    <text evidence="4">The sequence shown here is derived from an EMBL/GenBank/DDBJ whole genome shotgun (WGS) entry which is preliminary data.</text>
</comment>
<dbReference type="InterPro" id="IPR003877">
    <property type="entry name" value="SPRY_dom"/>
</dbReference>
<organism evidence="4 5">
    <name type="scientific">Penstemon smallii</name>
    <dbReference type="NCBI Taxonomy" id="265156"/>
    <lineage>
        <taxon>Eukaryota</taxon>
        <taxon>Viridiplantae</taxon>
        <taxon>Streptophyta</taxon>
        <taxon>Embryophyta</taxon>
        <taxon>Tracheophyta</taxon>
        <taxon>Spermatophyta</taxon>
        <taxon>Magnoliopsida</taxon>
        <taxon>eudicotyledons</taxon>
        <taxon>Gunneridae</taxon>
        <taxon>Pentapetalae</taxon>
        <taxon>asterids</taxon>
        <taxon>lamiids</taxon>
        <taxon>Lamiales</taxon>
        <taxon>Plantaginaceae</taxon>
        <taxon>Cheloneae</taxon>
        <taxon>Penstemon</taxon>
    </lineage>
</organism>
<evidence type="ECO:0000256" key="2">
    <source>
        <dbReference type="SAM" id="Phobius"/>
    </source>
</evidence>
<feature type="region of interest" description="Disordered" evidence="1">
    <location>
        <begin position="58"/>
        <end position="78"/>
    </location>
</feature>
<evidence type="ECO:0000259" key="3">
    <source>
        <dbReference type="SMART" id="SM00449"/>
    </source>
</evidence>
<keyword evidence="2" id="KW-0472">Membrane</keyword>
<sequence>MIKWLHLSLIVAAGILILVLLVILKRFYHSKTRKTFVVSDAERGQTLQNGITRLHQVSPHHNLDRDASRESNTAQSKKPLFNWNDHPSLITDAVENGWTQFSFTTFMSSSPSVKSTKANLFGVCSSGDQISNINVEINWEVFEGSSDFMQKIRLNPGLKKVIVPNSSMKALSLIRTGLPLPGPCLENSSFPQEAYFEITILPLPGNEGVDDKEKKEKMEGDRIKLIGEGFNAKKIGIDSSGDVISNKSQRKNKVEELRKKDGRKEGILMCVGLGGGGSLPLKLPGSYEGSIGFNSTGSLYLDGTKLVLESENEEWGKTDEVIGCGYNPSQKKVFFTVDSVLVYEIQCKTEEFGYPLYPILAANADIMALVNFGQSPFRYGPANLHRTSNPCFVENSHAFGNEDSKELFSMGRIDAQWFQRSAARSNNNTVNSIRDLEYDQESEGELFEIVLDSSGRSPYTTGYQ</sequence>
<gene>
    <name evidence="4" type="ORF">ACJIZ3_025017</name>
</gene>
<dbReference type="EMBL" id="JBJXBP010000003">
    <property type="protein sequence ID" value="KAL3840426.1"/>
    <property type="molecule type" value="Genomic_DNA"/>
</dbReference>
<keyword evidence="5" id="KW-1185">Reference proteome</keyword>
<dbReference type="InterPro" id="IPR043136">
    <property type="entry name" value="B30.2/SPRY_sf"/>
</dbReference>
<keyword evidence="2" id="KW-0812">Transmembrane</keyword>
<dbReference type="PANTHER" id="PTHR44991:SF1">
    <property type="entry name" value="IMMUNOGLOBULIN SUPERFAMILY MEMBER 5"/>
    <property type="match status" value="1"/>
</dbReference>
<name>A0ABD3TTL1_9LAMI</name>
<accession>A0ABD3TTL1</accession>
<dbReference type="InterPro" id="IPR013320">
    <property type="entry name" value="ConA-like_dom_sf"/>
</dbReference>
<dbReference type="Gene3D" id="2.60.120.920">
    <property type="match status" value="1"/>
</dbReference>
<dbReference type="SUPFAM" id="SSF49899">
    <property type="entry name" value="Concanavalin A-like lectins/glucanases"/>
    <property type="match status" value="1"/>
</dbReference>
<evidence type="ECO:0000313" key="5">
    <source>
        <dbReference type="Proteomes" id="UP001634393"/>
    </source>
</evidence>
<evidence type="ECO:0000313" key="4">
    <source>
        <dbReference type="EMBL" id="KAL3840426.1"/>
    </source>
</evidence>
<dbReference type="PANTHER" id="PTHR44991">
    <property type="entry name" value="IMMUNOGLOBULIN SUPERFAMILY MEMBER 5"/>
    <property type="match status" value="1"/>
</dbReference>
<proteinExistence type="predicted"/>
<feature type="transmembrane region" description="Helical" evidence="2">
    <location>
        <begin position="6"/>
        <end position="24"/>
    </location>
</feature>